<gene>
    <name evidence="2" type="ORF">AKG95_01185</name>
</gene>
<dbReference type="AlphaFoldDB" id="A0A1S1UFI2"/>
<dbReference type="EMBL" id="LFKP01000001">
    <property type="protein sequence ID" value="OHV99112.1"/>
    <property type="molecule type" value="Genomic_DNA"/>
</dbReference>
<feature type="transmembrane region" description="Helical" evidence="1">
    <location>
        <begin position="30"/>
        <end position="50"/>
    </location>
</feature>
<evidence type="ECO:0000256" key="1">
    <source>
        <dbReference type="SAM" id="Phobius"/>
    </source>
</evidence>
<sequence length="60" mass="7226">MVAIPLGQPRGYFTIYIEEQDGFLINQMTAYFVFLVKLKIFTKAIHIFWVRKKSPRFLNW</sequence>
<evidence type="ECO:0000313" key="2">
    <source>
        <dbReference type="EMBL" id="OHV99112.1"/>
    </source>
</evidence>
<protein>
    <submittedName>
        <fullName evidence="2">Uncharacterized protein</fullName>
    </submittedName>
</protein>
<organism evidence="2 3">
    <name type="scientific">Janthinobacterium lividum</name>
    <dbReference type="NCBI Taxonomy" id="29581"/>
    <lineage>
        <taxon>Bacteria</taxon>
        <taxon>Pseudomonadati</taxon>
        <taxon>Pseudomonadota</taxon>
        <taxon>Betaproteobacteria</taxon>
        <taxon>Burkholderiales</taxon>
        <taxon>Oxalobacteraceae</taxon>
        <taxon>Janthinobacterium</taxon>
    </lineage>
</organism>
<dbReference type="Proteomes" id="UP000179840">
    <property type="component" value="Unassembled WGS sequence"/>
</dbReference>
<keyword evidence="1" id="KW-0472">Membrane</keyword>
<reference evidence="2 3" key="1">
    <citation type="submission" date="2015-06" db="EMBL/GenBank/DDBJ databases">
        <title>Draft genome sequencing of a biphenyl-degrading bacterium, Janthinobacterium lividum MEG1.</title>
        <authorList>
            <person name="Shimodaira J."/>
            <person name="Hatta T."/>
        </authorList>
    </citation>
    <scope>NUCLEOTIDE SEQUENCE [LARGE SCALE GENOMIC DNA]</scope>
    <source>
        <strain evidence="2 3">MEG1</strain>
    </source>
</reference>
<keyword evidence="1" id="KW-1133">Transmembrane helix</keyword>
<proteinExistence type="predicted"/>
<evidence type="ECO:0000313" key="3">
    <source>
        <dbReference type="Proteomes" id="UP000179840"/>
    </source>
</evidence>
<name>A0A1S1UFI2_9BURK</name>
<keyword evidence="1" id="KW-0812">Transmembrane</keyword>
<accession>A0A1S1UFI2</accession>
<comment type="caution">
    <text evidence="2">The sequence shown here is derived from an EMBL/GenBank/DDBJ whole genome shotgun (WGS) entry which is preliminary data.</text>
</comment>